<comment type="similarity">
    <text evidence="3 12">Belongs to the NadC/ModD family.</text>
</comment>
<dbReference type="InterPro" id="IPR002638">
    <property type="entry name" value="Quinolinate_PRibosylTrfase_C"/>
</dbReference>
<feature type="binding site" evidence="13">
    <location>
        <begin position="141"/>
        <end position="143"/>
    </location>
    <ligand>
        <name>substrate</name>
    </ligand>
</feature>
<evidence type="ECO:0000256" key="9">
    <source>
        <dbReference type="ARBA" id="ARBA00033102"/>
    </source>
</evidence>
<feature type="binding site" evidence="13">
    <location>
        <begin position="270"/>
        <end position="272"/>
    </location>
    <ligand>
        <name>substrate</name>
    </ligand>
</feature>
<feature type="binding site" evidence="13">
    <location>
        <position position="175"/>
    </location>
    <ligand>
        <name>substrate</name>
    </ligand>
</feature>
<dbReference type="FunFam" id="3.20.20.70:FF:000030">
    <property type="entry name" value="Nicotinate-nucleotide pyrophosphorylase, carboxylating"/>
    <property type="match status" value="1"/>
</dbReference>
<accession>A0A1I7NGV9</accession>
<evidence type="ECO:0000256" key="10">
    <source>
        <dbReference type="ARBA" id="ARBA00047445"/>
    </source>
</evidence>
<dbReference type="GO" id="GO:0004514">
    <property type="term" value="F:nicotinate-nucleotide diphosphorylase (carboxylating) activity"/>
    <property type="evidence" value="ECO:0007669"/>
    <property type="project" value="UniProtKB-EC"/>
</dbReference>
<dbReference type="STRING" id="51670.SAMN04488557_2146"/>
<feature type="binding site" evidence="13">
    <location>
        <position position="165"/>
    </location>
    <ligand>
        <name>substrate</name>
    </ligand>
</feature>
<dbReference type="EC" id="2.4.2.19" evidence="5"/>
<dbReference type="EMBL" id="FPCH01000002">
    <property type="protein sequence ID" value="SFV33895.1"/>
    <property type="molecule type" value="Genomic_DNA"/>
</dbReference>
<dbReference type="InterPro" id="IPR027277">
    <property type="entry name" value="NadC/ModD"/>
</dbReference>
<comment type="pathway">
    <text evidence="2">Cofactor biosynthesis; NAD(+) biosynthesis; nicotinate D-ribonucleotide from quinolinate: step 1/1.</text>
</comment>
<evidence type="ECO:0000256" key="13">
    <source>
        <dbReference type="PIRSR" id="PIRSR006250-1"/>
    </source>
</evidence>
<evidence type="ECO:0000256" key="3">
    <source>
        <dbReference type="ARBA" id="ARBA00009400"/>
    </source>
</evidence>
<feature type="binding site" evidence="13">
    <location>
        <begin position="249"/>
        <end position="251"/>
    </location>
    <ligand>
        <name>substrate</name>
    </ligand>
</feature>
<dbReference type="OrthoDB" id="9782546at2"/>
<comment type="subunit">
    <text evidence="4">Hexamer formed by 3 homodimers.</text>
</comment>
<keyword evidence="6" id="KW-0662">Pyridine nucleotide biosynthesis</keyword>
<dbReference type="SUPFAM" id="SSF51690">
    <property type="entry name" value="Nicotinate/Quinolinate PRTase C-terminal domain-like"/>
    <property type="match status" value="1"/>
</dbReference>
<keyword evidence="8 12" id="KW-0808">Transferase</keyword>
<dbReference type="InterPro" id="IPR004393">
    <property type="entry name" value="NadC"/>
</dbReference>
<dbReference type="RefSeq" id="WP_092868173.1">
    <property type="nucleotide sequence ID" value="NZ_FPCH01000002.1"/>
</dbReference>
<evidence type="ECO:0000256" key="5">
    <source>
        <dbReference type="ARBA" id="ARBA00011944"/>
    </source>
</evidence>
<evidence type="ECO:0000256" key="12">
    <source>
        <dbReference type="PIRNR" id="PIRNR006250"/>
    </source>
</evidence>
<dbReference type="GO" id="GO:0005737">
    <property type="term" value="C:cytoplasm"/>
    <property type="evidence" value="ECO:0007669"/>
    <property type="project" value="TreeGrafter"/>
</dbReference>
<evidence type="ECO:0000313" key="16">
    <source>
        <dbReference type="EMBL" id="SFV33895.1"/>
    </source>
</evidence>
<keyword evidence="17" id="KW-1185">Reference proteome</keyword>
<comment type="catalytic activity">
    <reaction evidence="10">
        <text>nicotinate beta-D-ribonucleotide + CO2 + diphosphate = quinolinate + 5-phospho-alpha-D-ribose 1-diphosphate + 2 H(+)</text>
        <dbReference type="Rhea" id="RHEA:12733"/>
        <dbReference type="ChEBI" id="CHEBI:15378"/>
        <dbReference type="ChEBI" id="CHEBI:16526"/>
        <dbReference type="ChEBI" id="CHEBI:29959"/>
        <dbReference type="ChEBI" id="CHEBI:33019"/>
        <dbReference type="ChEBI" id="CHEBI:57502"/>
        <dbReference type="ChEBI" id="CHEBI:58017"/>
        <dbReference type="EC" id="2.4.2.19"/>
    </reaction>
</comment>
<dbReference type="Gene3D" id="3.20.20.70">
    <property type="entry name" value="Aldolase class I"/>
    <property type="match status" value="1"/>
</dbReference>
<gene>
    <name evidence="16" type="ORF">SAMN04488557_2146</name>
</gene>
<dbReference type="InterPro" id="IPR013785">
    <property type="entry name" value="Aldolase_TIM"/>
</dbReference>
<evidence type="ECO:0000256" key="6">
    <source>
        <dbReference type="ARBA" id="ARBA00022642"/>
    </source>
</evidence>
<dbReference type="Gene3D" id="3.90.1170.20">
    <property type="entry name" value="Quinolinate phosphoribosyl transferase, N-terminal domain"/>
    <property type="match status" value="1"/>
</dbReference>
<dbReference type="NCBIfam" id="TIGR00078">
    <property type="entry name" value="nadC"/>
    <property type="match status" value="1"/>
</dbReference>
<evidence type="ECO:0000259" key="14">
    <source>
        <dbReference type="Pfam" id="PF01729"/>
    </source>
</evidence>
<evidence type="ECO:0000259" key="15">
    <source>
        <dbReference type="Pfam" id="PF02749"/>
    </source>
</evidence>
<dbReference type="CDD" id="cd01572">
    <property type="entry name" value="QPRTase"/>
    <property type="match status" value="1"/>
</dbReference>
<comment type="function">
    <text evidence="1">Involved in the catabolism of quinolinic acid (QA).</text>
</comment>
<keyword evidence="7 12" id="KW-0328">Glycosyltransferase</keyword>
<reference evidence="17" key="1">
    <citation type="submission" date="2016-10" db="EMBL/GenBank/DDBJ databases">
        <authorList>
            <person name="Varghese N."/>
            <person name="Submissions S."/>
        </authorList>
    </citation>
    <scope>NUCLEOTIDE SEQUENCE [LARGE SCALE GENOMIC DNA]</scope>
    <source>
        <strain evidence="17">DSM 1565</strain>
    </source>
</reference>
<feature type="binding site" evidence="13">
    <location>
        <position position="205"/>
    </location>
    <ligand>
        <name>substrate</name>
    </ligand>
</feature>
<evidence type="ECO:0000256" key="2">
    <source>
        <dbReference type="ARBA" id="ARBA00004893"/>
    </source>
</evidence>
<evidence type="ECO:0000256" key="11">
    <source>
        <dbReference type="ARBA" id="ARBA00069173"/>
    </source>
</evidence>
<proteinExistence type="inferred from homology"/>
<evidence type="ECO:0000256" key="4">
    <source>
        <dbReference type="ARBA" id="ARBA00011218"/>
    </source>
</evidence>
<dbReference type="SUPFAM" id="SSF54675">
    <property type="entry name" value="Nicotinate/Quinolinate PRTase N-terminal domain-like"/>
    <property type="match status" value="1"/>
</dbReference>
<evidence type="ECO:0000256" key="8">
    <source>
        <dbReference type="ARBA" id="ARBA00022679"/>
    </source>
</evidence>
<sequence>MTAPSSSFATLLPNLVLAAVRNALEEDLGLSGDITTDATVAPDARTEALLAARKPGIVSGLALAEAAFRELDPECAFTIEIEDGTAVAAGGTIARISGNARAILSAERVALNFMGRMCGIATLTRRYVDAVAGTRARIVDTRKTTPGLRAFEKYAVRCGGGHNHRFGLFDAVLIKDNHIVAAGGIEAAIKAAKATAGHMTKIEVEVDTLDQLEIVMREKIDCVLLDNMAPAELRKAVAIVAGRCLTEASGGVNLDTVRDIAASGVDMISVGALTHSAPVLDLGLDFVTPVKKSPARKA</sequence>
<dbReference type="InterPro" id="IPR036068">
    <property type="entry name" value="Nicotinate_pribotase-like_C"/>
</dbReference>
<feature type="binding site" evidence="13">
    <location>
        <position position="226"/>
    </location>
    <ligand>
        <name>substrate</name>
    </ligand>
</feature>
<dbReference type="GO" id="GO:0009435">
    <property type="term" value="P:NAD+ biosynthetic process"/>
    <property type="evidence" value="ECO:0007669"/>
    <property type="project" value="UniProtKB-UniPathway"/>
</dbReference>
<dbReference type="PIRSF" id="PIRSF006250">
    <property type="entry name" value="NadC_ModD"/>
    <property type="match status" value="1"/>
</dbReference>
<dbReference type="FunFam" id="3.90.1170.20:FF:000001">
    <property type="entry name" value="Nicotinate-nucleotide diphosphorylase (Carboxylating)"/>
    <property type="match status" value="1"/>
</dbReference>
<dbReference type="Pfam" id="PF01729">
    <property type="entry name" value="QRPTase_C"/>
    <property type="match status" value="1"/>
</dbReference>
<evidence type="ECO:0000256" key="1">
    <source>
        <dbReference type="ARBA" id="ARBA00003237"/>
    </source>
</evidence>
<feature type="binding site" evidence="13">
    <location>
        <position position="108"/>
    </location>
    <ligand>
        <name>substrate</name>
    </ligand>
</feature>
<dbReference type="GO" id="GO:0034213">
    <property type="term" value="P:quinolinate catabolic process"/>
    <property type="evidence" value="ECO:0007669"/>
    <property type="project" value="TreeGrafter"/>
</dbReference>
<dbReference type="UniPathway" id="UPA00253">
    <property type="reaction ID" value="UER00331"/>
</dbReference>
<evidence type="ECO:0000313" key="17">
    <source>
        <dbReference type="Proteomes" id="UP000199423"/>
    </source>
</evidence>
<name>A0A1I7NGV9_9HYPH</name>
<evidence type="ECO:0000256" key="7">
    <source>
        <dbReference type="ARBA" id="ARBA00022676"/>
    </source>
</evidence>
<dbReference type="PANTHER" id="PTHR32179:SF3">
    <property type="entry name" value="NICOTINATE-NUCLEOTIDE PYROPHOSPHORYLASE [CARBOXYLATING]"/>
    <property type="match status" value="1"/>
</dbReference>
<dbReference type="InterPro" id="IPR037128">
    <property type="entry name" value="Quinolinate_PRibosylTase_N_sf"/>
</dbReference>
<organism evidence="16 17">
    <name type="scientific">Hyphomicrobium facile</name>
    <dbReference type="NCBI Taxonomy" id="51670"/>
    <lineage>
        <taxon>Bacteria</taxon>
        <taxon>Pseudomonadati</taxon>
        <taxon>Pseudomonadota</taxon>
        <taxon>Alphaproteobacteria</taxon>
        <taxon>Hyphomicrobiales</taxon>
        <taxon>Hyphomicrobiaceae</taxon>
        <taxon>Hyphomicrobium</taxon>
    </lineage>
</organism>
<protein>
    <recommendedName>
        <fullName evidence="11">Probable nicotinate-nucleotide pyrophosphorylase [carboxylating]</fullName>
        <ecNumber evidence="5">2.4.2.19</ecNumber>
    </recommendedName>
    <alternativeName>
        <fullName evidence="9">Quinolinate phosphoribosyltransferase [decarboxylating]</fullName>
    </alternativeName>
</protein>
<dbReference type="Pfam" id="PF02749">
    <property type="entry name" value="QRPTase_N"/>
    <property type="match status" value="1"/>
</dbReference>
<dbReference type="Proteomes" id="UP000199423">
    <property type="component" value="Unassembled WGS sequence"/>
</dbReference>
<dbReference type="PANTHER" id="PTHR32179">
    <property type="entry name" value="NICOTINATE-NUCLEOTIDE PYROPHOSPHORYLASE [CARBOXYLATING]"/>
    <property type="match status" value="1"/>
</dbReference>
<dbReference type="InterPro" id="IPR022412">
    <property type="entry name" value="Quinolinate_PRibosylTrfase_N"/>
</dbReference>
<feature type="domain" description="Quinolinate phosphoribosyl transferase N-terminal" evidence="15">
    <location>
        <begin position="33"/>
        <end position="118"/>
    </location>
</feature>
<dbReference type="AlphaFoldDB" id="A0A1I7NGV9"/>
<feature type="domain" description="Quinolinate phosphoribosyl transferase C-terminal" evidence="14">
    <location>
        <begin position="120"/>
        <end position="285"/>
    </location>
</feature>